<gene>
    <name evidence="1" type="ORF">BDV23DRAFT_147011</name>
</gene>
<evidence type="ECO:0000313" key="1">
    <source>
        <dbReference type="EMBL" id="KAE8394715.1"/>
    </source>
</evidence>
<protein>
    <submittedName>
        <fullName evidence="1">Uncharacterized protein</fullName>
    </submittedName>
</protein>
<dbReference type="Proteomes" id="UP000326877">
    <property type="component" value="Unassembled WGS sequence"/>
</dbReference>
<accession>A0A5N7CKV2</accession>
<dbReference type="EMBL" id="ML735222">
    <property type="protein sequence ID" value="KAE8394715.1"/>
    <property type="molecule type" value="Genomic_DNA"/>
</dbReference>
<proteinExistence type="predicted"/>
<name>A0A5N7CKV2_PETAA</name>
<dbReference type="AlphaFoldDB" id="A0A5N7CKV2"/>
<reference evidence="1" key="1">
    <citation type="submission" date="2019-04" db="EMBL/GenBank/DDBJ databases">
        <title>Friends and foes A comparative genomics studyof 23 Aspergillus species from section Flavi.</title>
        <authorList>
            <consortium name="DOE Joint Genome Institute"/>
            <person name="Kjaerbolling I."/>
            <person name="Vesth T."/>
            <person name="Frisvad J.C."/>
            <person name="Nybo J.L."/>
            <person name="Theobald S."/>
            <person name="Kildgaard S."/>
            <person name="Isbrandt T."/>
            <person name="Kuo A."/>
            <person name="Sato A."/>
            <person name="Lyhne E.K."/>
            <person name="Kogle M.E."/>
            <person name="Wiebenga A."/>
            <person name="Kun R.S."/>
            <person name="Lubbers R.J."/>
            <person name="Makela M.R."/>
            <person name="Barry K."/>
            <person name="Chovatia M."/>
            <person name="Clum A."/>
            <person name="Daum C."/>
            <person name="Haridas S."/>
            <person name="He G."/>
            <person name="LaButti K."/>
            <person name="Lipzen A."/>
            <person name="Mondo S."/>
            <person name="Riley R."/>
            <person name="Salamov A."/>
            <person name="Simmons B.A."/>
            <person name="Magnuson J.K."/>
            <person name="Henrissat B."/>
            <person name="Mortensen U.H."/>
            <person name="Larsen T.O."/>
            <person name="Devries R.P."/>
            <person name="Grigoriev I.V."/>
            <person name="Machida M."/>
            <person name="Baker S.E."/>
            <person name="Andersen M.R."/>
        </authorList>
    </citation>
    <scope>NUCLEOTIDE SEQUENCE [LARGE SCALE GENOMIC DNA]</scope>
    <source>
        <strain evidence="1">IBT 14317</strain>
    </source>
</reference>
<sequence length="84" mass="8774">MGRSCVEFSGGSTGIDGCHEPGRCCPRIEESSSTKGLFFSCFSVRRASSDEGPVTGETGDICSESLSRDCRKSLGHGGAPPLSR</sequence>
<organism evidence="1">
    <name type="scientific">Petromyces alliaceus</name>
    <name type="common">Aspergillus alliaceus</name>
    <dbReference type="NCBI Taxonomy" id="209559"/>
    <lineage>
        <taxon>Eukaryota</taxon>
        <taxon>Fungi</taxon>
        <taxon>Dikarya</taxon>
        <taxon>Ascomycota</taxon>
        <taxon>Pezizomycotina</taxon>
        <taxon>Eurotiomycetes</taxon>
        <taxon>Eurotiomycetidae</taxon>
        <taxon>Eurotiales</taxon>
        <taxon>Aspergillaceae</taxon>
        <taxon>Aspergillus</taxon>
        <taxon>Aspergillus subgen. Circumdati</taxon>
    </lineage>
</organism>